<keyword evidence="2" id="KW-1003">Cell membrane</keyword>
<feature type="transmembrane region" description="Helical" evidence="9">
    <location>
        <begin position="12"/>
        <end position="31"/>
    </location>
</feature>
<dbReference type="Proteomes" id="UP000030905">
    <property type="component" value="Chromosome"/>
</dbReference>
<proteinExistence type="predicted"/>
<dbReference type="PANTHER" id="PTHR33908:SF3">
    <property type="entry name" value="UNDECAPRENYL PHOSPHATE-ALPHA-4-AMINO-4-DEOXY-L-ARABINOSE ARABINOSYL TRANSFERASE"/>
    <property type="match status" value="1"/>
</dbReference>
<keyword evidence="15" id="KW-1185">Reference proteome</keyword>
<feature type="domain" description="Glycosyltransferase RgtA/B/C/D-like" evidence="10">
    <location>
        <begin position="65"/>
        <end position="223"/>
    </location>
</feature>
<evidence type="ECO:0000256" key="3">
    <source>
        <dbReference type="ARBA" id="ARBA00022676"/>
    </source>
</evidence>
<protein>
    <submittedName>
        <fullName evidence="12">Uncharacterized protein</fullName>
    </submittedName>
</protein>
<evidence type="ECO:0000313" key="14">
    <source>
        <dbReference type="Proteomes" id="UP000028042"/>
    </source>
</evidence>
<evidence type="ECO:0000259" key="10">
    <source>
        <dbReference type="Pfam" id="PF13231"/>
    </source>
</evidence>
<keyword evidence="5 9" id="KW-0812">Transmembrane</keyword>
<dbReference type="KEGG" id="cpat:CLPA_c26230"/>
<dbReference type="Pfam" id="PF24878">
    <property type="entry name" value="YkcB_C"/>
    <property type="match status" value="1"/>
</dbReference>
<dbReference type="RefSeq" id="WP_003442508.1">
    <property type="nucleotide sequence ID" value="NZ_ANZB01000003.1"/>
</dbReference>
<dbReference type="InterPro" id="IPR050297">
    <property type="entry name" value="LipidA_mod_glycosyltrf_83"/>
</dbReference>
<feature type="compositionally biased region" description="Low complexity" evidence="8">
    <location>
        <begin position="659"/>
        <end position="683"/>
    </location>
</feature>
<name>A0A0H3J430_CLOPA</name>
<dbReference type="GO" id="GO:0016763">
    <property type="term" value="F:pentosyltransferase activity"/>
    <property type="evidence" value="ECO:0007669"/>
    <property type="project" value="TreeGrafter"/>
</dbReference>
<dbReference type="GO" id="GO:0010041">
    <property type="term" value="P:response to iron(III) ion"/>
    <property type="evidence" value="ECO:0007669"/>
    <property type="project" value="TreeGrafter"/>
</dbReference>
<evidence type="ECO:0000256" key="5">
    <source>
        <dbReference type="ARBA" id="ARBA00022692"/>
    </source>
</evidence>
<dbReference type="EMBL" id="JPGY02000001">
    <property type="protein sequence ID" value="KRU11311.1"/>
    <property type="molecule type" value="Genomic_DNA"/>
</dbReference>
<dbReference type="KEGG" id="cpae:CPAST_c26230"/>
<evidence type="ECO:0000256" key="7">
    <source>
        <dbReference type="ARBA" id="ARBA00023136"/>
    </source>
</evidence>
<feature type="transmembrane region" description="Helical" evidence="9">
    <location>
        <begin position="447"/>
        <end position="468"/>
    </location>
</feature>
<dbReference type="InterPro" id="IPR056785">
    <property type="entry name" value="YkcA/B-like_C"/>
</dbReference>
<feature type="transmembrane region" description="Helical" evidence="9">
    <location>
        <begin position="391"/>
        <end position="409"/>
    </location>
</feature>
<feature type="transmembrane region" description="Helical" evidence="9">
    <location>
        <begin position="474"/>
        <end position="497"/>
    </location>
</feature>
<evidence type="ECO:0000256" key="6">
    <source>
        <dbReference type="ARBA" id="ARBA00022989"/>
    </source>
</evidence>
<dbReference type="eggNOG" id="COG1807">
    <property type="taxonomic scope" value="Bacteria"/>
</dbReference>
<dbReference type="Proteomes" id="UP000028042">
    <property type="component" value="Unassembled WGS sequence"/>
</dbReference>
<feature type="region of interest" description="Disordered" evidence="8">
    <location>
        <begin position="659"/>
        <end position="710"/>
    </location>
</feature>
<feature type="domain" description="Putative mannosyltransferase YkcA/B-like C-terminal" evidence="11">
    <location>
        <begin position="566"/>
        <end position="652"/>
    </location>
</feature>
<reference evidence="13 14" key="3">
    <citation type="journal article" name="Genome Announc.">
        <title>Improved Draft Genome Sequence of Clostridium pasteurianum Strain ATCC 6013 (DSM 525) Using a Hybrid Next-Generation Sequencing Approach.</title>
        <authorList>
            <person name="Pyne M.E."/>
            <person name="Utturkar S."/>
            <person name="Brown S.D."/>
            <person name="Moo-Young M."/>
            <person name="Chung D.A."/>
            <person name="Chou C.P."/>
        </authorList>
    </citation>
    <scope>NUCLEOTIDE SEQUENCE [LARGE SCALE GENOMIC DNA]</scope>
    <source>
        <strain evidence="13 14">ATCC 6013</strain>
    </source>
</reference>
<comment type="subcellular location">
    <subcellularLocation>
        <location evidence="1">Cell membrane</location>
        <topology evidence="1">Multi-pass membrane protein</topology>
    </subcellularLocation>
</comment>
<feature type="compositionally biased region" description="Low complexity" evidence="8">
    <location>
        <begin position="278"/>
        <end position="296"/>
    </location>
</feature>
<dbReference type="GO" id="GO:0009103">
    <property type="term" value="P:lipopolysaccharide biosynthetic process"/>
    <property type="evidence" value="ECO:0007669"/>
    <property type="project" value="UniProtKB-ARBA"/>
</dbReference>
<feature type="transmembrane region" description="Helical" evidence="9">
    <location>
        <begin position="415"/>
        <end position="435"/>
    </location>
</feature>
<evidence type="ECO:0000313" key="15">
    <source>
        <dbReference type="Proteomes" id="UP000030905"/>
    </source>
</evidence>
<feature type="transmembrane region" description="Helical" evidence="9">
    <location>
        <begin position="80"/>
        <end position="107"/>
    </location>
</feature>
<dbReference type="Pfam" id="PF13231">
    <property type="entry name" value="PMT_2"/>
    <property type="match status" value="1"/>
</dbReference>
<feature type="region of interest" description="Disordered" evidence="8">
    <location>
        <begin position="261"/>
        <end position="336"/>
    </location>
</feature>
<organism evidence="12 15">
    <name type="scientific">Clostridium pasteurianum DSM 525 = ATCC 6013</name>
    <dbReference type="NCBI Taxonomy" id="1262449"/>
    <lineage>
        <taxon>Bacteria</taxon>
        <taxon>Bacillati</taxon>
        <taxon>Bacillota</taxon>
        <taxon>Clostridia</taxon>
        <taxon>Eubacteriales</taxon>
        <taxon>Clostridiaceae</taxon>
        <taxon>Clostridium</taxon>
    </lineage>
</organism>
<feature type="transmembrane region" description="Helical" evidence="9">
    <location>
        <begin position="206"/>
        <end position="226"/>
    </location>
</feature>
<keyword evidence="3" id="KW-0328">Glycosyltransferase</keyword>
<feature type="transmembrane region" description="Helical" evidence="9">
    <location>
        <begin position="113"/>
        <end position="132"/>
    </location>
</feature>
<feature type="transmembrane region" description="Helical" evidence="9">
    <location>
        <begin position="509"/>
        <end position="530"/>
    </location>
</feature>
<reference evidence="12 15" key="1">
    <citation type="journal article" date="2015" name="Genome Announc.">
        <title>Complete Genome Sequence of the Nitrogen-Fixing and Solvent-Producing Clostridium pasteurianum DSM 525.</title>
        <authorList>
            <person name="Poehlein A."/>
            <person name="Grosse-Honebrink A."/>
            <person name="Zhang Y."/>
            <person name="Minton N.P."/>
            <person name="Daniel R."/>
        </authorList>
    </citation>
    <scope>NUCLEOTIDE SEQUENCE [LARGE SCALE GENOMIC DNA]</scope>
    <source>
        <strain evidence="12">DSM 525</strain>
        <strain evidence="15">DSM 525 / ATCC 6013</strain>
    </source>
</reference>
<feature type="transmembrane region" description="Helical" evidence="9">
    <location>
        <begin position="141"/>
        <end position="158"/>
    </location>
</feature>
<evidence type="ECO:0000256" key="1">
    <source>
        <dbReference type="ARBA" id="ARBA00004651"/>
    </source>
</evidence>
<feature type="compositionally biased region" description="Polar residues" evidence="8">
    <location>
        <begin position="697"/>
        <end position="710"/>
    </location>
</feature>
<feature type="transmembrane region" description="Helical" evidence="9">
    <location>
        <begin position="51"/>
        <end position="73"/>
    </location>
</feature>
<feature type="compositionally biased region" description="Gly residues" evidence="8">
    <location>
        <begin position="319"/>
        <end position="336"/>
    </location>
</feature>
<evidence type="ECO:0000256" key="8">
    <source>
        <dbReference type="SAM" id="MobiDB-lite"/>
    </source>
</evidence>
<dbReference type="PANTHER" id="PTHR33908">
    <property type="entry name" value="MANNOSYLTRANSFERASE YKCB-RELATED"/>
    <property type="match status" value="1"/>
</dbReference>
<evidence type="ECO:0000256" key="4">
    <source>
        <dbReference type="ARBA" id="ARBA00022679"/>
    </source>
</evidence>
<dbReference type="EMBL" id="CP009268">
    <property type="protein sequence ID" value="AJA52679.1"/>
    <property type="molecule type" value="Genomic_DNA"/>
</dbReference>
<evidence type="ECO:0000256" key="2">
    <source>
        <dbReference type="ARBA" id="ARBA00022475"/>
    </source>
</evidence>
<gene>
    <name evidence="12" type="ORF">CLPA_c26230</name>
    <name evidence="13" type="ORF">CP6013_00558</name>
</gene>
<reference evidence="13" key="2">
    <citation type="submission" date="2015-10" db="EMBL/GenBank/DDBJ databases">
        <title>Improved Draft Genome Sequence of Clostridium pasteurianum Strain ATCC 6013 (DSM 525) Using a Hybrid Next-Generation Sequencing Approach.</title>
        <authorList>
            <person name="Pyne M.E."/>
            <person name="Utturkar S.M."/>
            <person name="Brown S.D."/>
            <person name="Moo-Young M."/>
            <person name="Chung D.A."/>
            <person name="Chou P.C."/>
        </authorList>
    </citation>
    <scope>NUCLEOTIDE SEQUENCE</scope>
    <source>
        <strain evidence="13">ATCC 6013</strain>
    </source>
</reference>
<keyword evidence="7 9" id="KW-0472">Membrane</keyword>
<keyword evidence="4" id="KW-0808">Transferase</keyword>
<evidence type="ECO:0000259" key="11">
    <source>
        <dbReference type="Pfam" id="PF24878"/>
    </source>
</evidence>
<dbReference type="PATRIC" id="fig|1262449.3.peg.1068"/>
<feature type="transmembrane region" description="Helical" evidence="9">
    <location>
        <begin position="359"/>
        <end position="379"/>
    </location>
</feature>
<keyword evidence="6 9" id="KW-1133">Transmembrane helix</keyword>
<dbReference type="AlphaFoldDB" id="A0A0H3J430"/>
<evidence type="ECO:0000313" key="13">
    <source>
        <dbReference type="EMBL" id="KRU11311.1"/>
    </source>
</evidence>
<evidence type="ECO:0000256" key="9">
    <source>
        <dbReference type="SAM" id="Phobius"/>
    </source>
</evidence>
<dbReference type="InterPro" id="IPR038731">
    <property type="entry name" value="RgtA/B/C-like"/>
</dbReference>
<feature type="transmembrane region" description="Helical" evidence="9">
    <location>
        <begin position="164"/>
        <end position="194"/>
    </location>
</feature>
<accession>A0A0H3J430</accession>
<sequence>MKKIKFTRETIALIIIVILSAILNFVNLSSAQYNSYYAAAVKSMTTSFKNFFFVAFDPAGFVTIDKPPVGFWFQAISAKIFGFSTVSILLPSAIAGVLSVVIIYIIVKRAFGTSAGLLSALFLAITPVFVAVSRNNTIDNILIFFLLLSCLALSIAAGKGKFKYLILSMVLLGIGFNVKMLQAYLIGPALYVTYLLSTTVSFKKRIINLAAGTVILLVVSLSWALIVDAIPSSSRPYVDSSTNNTVMELIVGHNGSERFSLSKNNNGPGNIGGGGTPPGISGNNSSSSSNSDNTTGEQRPSRDWRQQGNSNGSFPSAMAGGGPSSNPMGGGSGLQGSFGGQTVQGFRRLFSKNMLSDQIVWFLPLAIIGFIATVIREKMRFKLDNKKKQSLMLWTVWFFPLFLYFSFNVGTWHDYYLTMLAPPASALAAIGLVSMWKMFKEGGWRSWILPTALIVNGAVQLLECSYFTSYSSIVLVLMIIIAVLSIGSSIVLIILNLSGKDKYLDLKKIFSCIAIIGFLAAPFTGSAALLSGGGNGSSPYGGLELLSEGGMGVRMGNNGLNSNTKLIEFLQKNKTSKQKYLLVVSNSNSASDIIINTGEPVMSIGGFLGKNNAITLEEFKKMVVNGEIRYVMAGGMGQGNGSSDIMNWVKQNGKLVSSSEYSDSDNISNNVSDSNSNSISNSKNDNRDDGRNGNSSQQLYDLNSYTEANN</sequence>
<evidence type="ECO:0000313" key="12">
    <source>
        <dbReference type="EMBL" id="AJA52679.1"/>
    </source>
</evidence>
<dbReference type="GeneID" id="93074754"/>
<dbReference type="GO" id="GO:0005886">
    <property type="term" value="C:plasma membrane"/>
    <property type="evidence" value="ECO:0007669"/>
    <property type="project" value="UniProtKB-SubCell"/>
</dbReference>